<reference evidence="3 4" key="1">
    <citation type="submission" date="2019-08" db="EMBL/GenBank/DDBJ databases">
        <title>Archaea genome.</title>
        <authorList>
            <person name="Kajale S."/>
            <person name="Shouche Y."/>
            <person name="Deshpande N."/>
            <person name="Sharma A."/>
        </authorList>
    </citation>
    <scope>NUCLEOTIDE SEQUENCE [LARGE SCALE GENOMIC DNA]</scope>
    <source>
        <strain evidence="3 4">ESP3B_9</strain>
    </source>
</reference>
<feature type="compositionally biased region" description="Basic and acidic residues" evidence="1">
    <location>
        <begin position="251"/>
        <end position="268"/>
    </location>
</feature>
<evidence type="ECO:0000256" key="2">
    <source>
        <dbReference type="SAM" id="Phobius"/>
    </source>
</evidence>
<sequence length="387" mass="42286">MSQAVEDPPQATRSSNLTAFVILLLGAVITTWLFVPVTWVPDEVVTTLDSLFFLSWITLPIAVYLDIRIVRRSVDWQPTAPLWVLGSLLPLFNVSVTIPYLLRRYERLNRREAWDFWWRLAGAGVALFLVLILVDILIVDVLALESALVDVVLAELSFLVFLLTVFLVPVAVRYDIAYVTDRYEWEPETWLWVAGGAIPLLNVVVVPAYVAKRNPDAPFSVLDDENSDSTDGELTASTRAPTEPKAGPSSGDRRMKADRTAGNDRSTNDDQPVTAADVDSNWWYVPAITAGVTVASALVGIGTVGVVVATNVSAVLVLLFFVPVMLVLAVAGYASVLAIYLDATAIREAGGNWQPSVLAYAVGSVLVSPLVPPIVYVLHRHRHLGEP</sequence>
<dbReference type="RefSeq" id="WP_149082457.1">
    <property type="nucleotide sequence ID" value="NZ_VTAW01000024.1"/>
</dbReference>
<feature type="compositionally biased region" description="Acidic residues" evidence="1">
    <location>
        <begin position="222"/>
        <end position="231"/>
    </location>
</feature>
<evidence type="ECO:0000313" key="3">
    <source>
        <dbReference type="EMBL" id="TYT61037.1"/>
    </source>
</evidence>
<dbReference type="EMBL" id="VTAW01000024">
    <property type="protein sequence ID" value="TYT61037.1"/>
    <property type="molecule type" value="Genomic_DNA"/>
</dbReference>
<keyword evidence="2" id="KW-1133">Transmembrane helix</keyword>
<feature type="transmembrane region" description="Helical" evidence="2">
    <location>
        <begin position="282"/>
        <end position="308"/>
    </location>
</feature>
<evidence type="ECO:0000256" key="1">
    <source>
        <dbReference type="SAM" id="MobiDB-lite"/>
    </source>
</evidence>
<gene>
    <name evidence="3" type="ORF">FYC77_15750</name>
</gene>
<feature type="transmembrane region" description="Helical" evidence="2">
    <location>
        <begin position="189"/>
        <end position="210"/>
    </location>
</feature>
<keyword evidence="2" id="KW-0812">Transmembrane</keyword>
<evidence type="ECO:0000313" key="4">
    <source>
        <dbReference type="Proteomes" id="UP000324104"/>
    </source>
</evidence>
<feature type="transmembrane region" description="Helical" evidence="2">
    <location>
        <begin position="17"/>
        <end position="39"/>
    </location>
</feature>
<feature type="transmembrane region" description="Helical" evidence="2">
    <location>
        <begin position="51"/>
        <end position="70"/>
    </location>
</feature>
<feature type="transmembrane region" description="Helical" evidence="2">
    <location>
        <begin position="82"/>
        <end position="102"/>
    </location>
</feature>
<dbReference type="Proteomes" id="UP000324104">
    <property type="component" value="Unassembled WGS sequence"/>
</dbReference>
<accession>A0A5D5AJM7</accession>
<feature type="transmembrane region" description="Helical" evidence="2">
    <location>
        <begin position="156"/>
        <end position="177"/>
    </location>
</feature>
<keyword evidence="4" id="KW-1185">Reference proteome</keyword>
<feature type="transmembrane region" description="Helical" evidence="2">
    <location>
        <begin position="315"/>
        <end position="341"/>
    </location>
</feature>
<proteinExistence type="predicted"/>
<feature type="transmembrane region" description="Helical" evidence="2">
    <location>
        <begin position="357"/>
        <end position="378"/>
    </location>
</feature>
<feature type="transmembrane region" description="Helical" evidence="2">
    <location>
        <begin position="123"/>
        <end position="144"/>
    </location>
</feature>
<name>A0A5D5AJM7_9EURY</name>
<protein>
    <submittedName>
        <fullName evidence="3">Uncharacterized protein</fullName>
    </submittedName>
</protein>
<organism evidence="3 4">
    <name type="scientific">Natrialba swarupiae</name>
    <dbReference type="NCBI Taxonomy" id="2448032"/>
    <lineage>
        <taxon>Archaea</taxon>
        <taxon>Methanobacteriati</taxon>
        <taxon>Methanobacteriota</taxon>
        <taxon>Stenosarchaea group</taxon>
        <taxon>Halobacteria</taxon>
        <taxon>Halobacteriales</taxon>
        <taxon>Natrialbaceae</taxon>
        <taxon>Natrialba</taxon>
    </lineage>
</organism>
<dbReference type="AlphaFoldDB" id="A0A5D5AJM7"/>
<feature type="region of interest" description="Disordered" evidence="1">
    <location>
        <begin position="220"/>
        <end position="274"/>
    </location>
</feature>
<keyword evidence="2" id="KW-0472">Membrane</keyword>
<comment type="caution">
    <text evidence="3">The sequence shown here is derived from an EMBL/GenBank/DDBJ whole genome shotgun (WGS) entry which is preliminary data.</text>
</comment>